<sequence>MSGSRSALAELLRSATLRTAPGFPRAGTGFFVAPGLILTCAHILTEPGDEPPDIVPWDWGDEVLDAKVVKDFRRHHSGLDLAVLATTDVVDHPVVAFAEPIEPGDELWSCWYPQGQDEDEDVVRLTYDGSELLRTTDGRVSEGFSGAPVLNARTGGVCGVLSPELIRAEKILALDGVKGPFAPTPDRAPWFHLLDDEQLAAGEWRHPRRRLRKYLKAARDAARDHSHAVYLPQRVIPRAIGRLRAESGHGDAQPLDAGSLLDGTRECVALIGGPGTGKSSMLRHLTDSLATGWLTGAGATGVPVLTPASSLTRDRSLPEALAEGVRAALGTRLADRDLPGLFEHEPIPGVPWIVMLDGLDEIADPEQREHIRSTIEYWLSHSSDHIFLTAGRPPLDPDFVRSLSALSLSVFEMENFAASQVPYFAEHSFRVLGVPDAARATNDFLAALSATRLERLAEVPLIASMLCAVFAEQPGKPLPRNKAELYEAVASLPDIAIDPDDDIGEPQPEGVGTTLVHGDVADLMRLAALYREGADFSDEILAQAAAGLETALAAGAFRFDVAEALGGIDEERGFAALRDCAADGGRPVPERAAAMWRMGRLSPGSALEAFRSIVLDPAQPWPLRDTAYGEMARLDTDKAVEVLLACVRAPEADCETADWAFDHLADLDADRLDGLLAVVAEDDTRSGHLRRHAADRLRARNHEAGVEALCGIAEDRSVDGLNRFWAAESLSPDEDRSPRVRNLIPAIASDPAVDGPTRLQAAIALAPRDRDLAVAAFEAILADASADPAIRIRAGTELAWSHPESAAGGLIALAYDRALPPTARLDAAVALGWINGSVAAEALLDLVRDATVPGTVRATAAGHLDWIHRQDLFGALTAVADDPRVEGPERTAAATRLARLSPADAVDPLAGIAADATVPSPDRIAAADELHAIDEVRGAAAFADLVGDASLPEASRFYCAVESGSAELLEAVAADPAIAGELRVRAAFELSGLDVDRGTAALAAVSADPVADATLADRERSDLRREWHHRREAFDRQCERGLALPDDTPAQEVPHHLLSNRVRAALLIGLVDKPRADTLLRDLREDPDPEVAAQAELALGRAA</sequence>
<reference evidence="3" key="1">
    <citation type="journal article" date="2019" name="Int. J. Syst. Evol. Microbiol.">
        <title>The Global Catalogue of Microorganisms (GCM) 10K type strain sequencing project: providing services to taxonomists for standard genome sequencing and annotation.</title>
        <authorList>
            <consortium name="The Broad Institute Genomics Platform"/>
            <consortium name="The Broad Institute Genome Sequencing Center for Infectious Disease"/>
            <person name="Wu L."/>
            <person name="Ma J."/>
        </authorList>
    </citation>
    <scope>NUCLEOTIDE SEQUENCE [LARGE SCALE GENOMIC DNA]</scope>
    <source>
        <strain evidence="3">JCM 16013</strain>
    </source>
</reference>
<dbReference type="InterPro" id="IPR009003">
    <property type="entry name" value="Peptidase_S1_PA"/>
</dbReference>
<dbReference type="Proteomes" id="UP001499854">
    <property type="component" value="Unassembled WGS sequence"/>
</dbReference>
<evidence type="ECO:0000259" key="1">
    <source>
        <dbReference type="PROSITE" id="PS50837"/>
    </source>
</evidence>
<dbReference type="SUPFAM" id="SSF52540">
    <property type="entry name" value="P-loop containing nucleoside triphosphate hydrolases"/>
    <property type="match status" value="1"/>
</dbReference>
<dbReference type="RefSeq" id="WP_344661731.1">
    <property type="nucleotide sequence ID" value="NZ_BAAAQM010000059.1"/>
</dbReference>
<accession>A0ABP5EEU0</accession>
<dbReference type="SMART" id="SM00567">
    <property type="entry name" value="EZ_HEAT"/>
    <property type="match status" value="8"/>
</dbReference>
<dbReference type="InterPro" id="IPR004155">
    <property type="entry name" value="PBS_lyase_HEAT"/>
</dbReference>
<dbReference type="Pfam" id="PF13365">
    <property type="entry name" value="Trypsin_2"/>
    <property type="match status" value="1"/>
</dbReference>
<comment type="caution">
    <text evidence="2">The sequence shown here is derived from an EMBL/GenBank/DDBJ whole genome shotgun (WGS) entry which is preliminary data.</text>
</comment>
<name>A0ABP5EEU0_9ACTN</name>
<gene>
    <name evidence="2" type="ORF">GCM10009838_72810</name>
</gene>
<evidence type="ECO:0000313" key="2">
    <source>
        <dbReference type="EMBL" id="GAA1997014.1"/>
    </source>
</evidence>
<dbReference type="Gene3D" id="2.40.10.120">
    <property type="match status" value="1"/>
</dbReference>
<organism evidence="2 3">
    <name type="scientific">Catenulispora subtropica</name>
    <dbReference type="NCBI Taxonomy" id="450798"/>
    <lineage>
        <taxon>Bacteria</taxon>
        <taxon>Bacillati</taxon>
        <taxon>Actinomycetota</taxon>
        <taxon>Actinomycetes</taxon>
        <taxon>Catenulisporales</taxon>
        <taxon>Catenulisporaceae</taxon>
        <taxon>Catenulispora</taxon>
    </lineage>
</organism>
<keyword evidence="3" id="KW-1185">Reference proteome</keyword>
<dbReference type="Gene3D" id="3.40.50.300">
    <property type="entry name" value="P-loop containing nucleotide triphosphate hydrolases"/>
    <property type="match status" value="1"/>
</dbReference>
<feature type="domain" description="NACHT" evidence="1">
    <location>
        <begin position="266"/>
        <end position="362"/>
    </location>
</feature>
<evidence type="ECO:0000313" key="3">
    <source>
        <dbReference type="Proteomes" id="UP001499854"/>
    </source>
</evidence>
<protein>
    <recommendedName>
        <fullName evidence="1">NACHT domain-containing protein</fullName>
    </recommendedName>
</protein>
<dbReference type="InterPro" id="IPR027417">
    <property type="entry name" value="P-loop_NTPase"/>
</dbReference>
<dbReference type="InterPro" id="IPR007111">
    <property type="entry name" value="NACHT_NTPase"/>
</dbReference>
<proteinExistence type="predicted"/>
<dbReference type="PROSITE" id="PS50837">
    <property type="entry name" value="NACHT"/>
    <property type="match status" value="1"/>
</dbReference>
<dbReference type="SUPFAM" id="SSF50494">
    <property type="entry name" value="Trypsin-like serine proteases"/>
    <property type="match status" value="1"/>
</dbReference>
<dbReference type="EMBL" id="BAAAQM010000059">
    <property type="protein sequence ID" value="GAA1997014.1"/>
    <property type="molecule type" value="Genomic_DNA"/>
</dbReference>